<reference evidence="1" key="1">
    <citation type="submission" date="2009-01" db="EMBL/GenBank/DDBJ databases">
        <title>Complete sequence of Anaeromyxobacter dehalogenans 2CP-1.</title>
        <authorList>
            <consortium name="US DOE Joint Genome Institute"/>
            <person name="Lucas S."/>
            <person name="Copeland A."/>
            <person name="Lapidus A."/>
            <person name="Glavina del Rio T."/>
            <person name="Dalin E."/>
            <person name="Tice H."/>
            <person name="Bruce D."/>
            <person name="Goodwin L."/>
            <person name="Pitluck S."/>
            <person name="Saunders E."/>
            <person name="Brettin T."/>
            <person name="Detter J.C."/>
            <person name="Han C."/>
            <person name="Larimer F."/>
            <person name="Land M."/>
            <person name="Hauser L."/>
            <person name="Kyrpides N."/>
            <person name="Ovchinnikova G."/>
            <person name="Beliaev A.S."/>
            <person name="Richardson P."/>
        </authorList>
    </citation>
    <scope>NUCLEOTIDE SEQUENCE</scope>
    <source>
        <strain evidence="1">2CP-1</strain>
    </source>
</reference>
<sequence length="74" mass="8293">MAGRSRCSATSRLSASNVSRLPTLIAWMRAPPFPVHALYAPNRHLLPKVRTLLDHLSEVLERRRPRVGRRPAAG</sequence>
<keyword evidence="2" id="KW-1185">Reference proteome</keyword>
<dbReference type="RefSeq" id="WP_012632168.1">
    <property type="nucleotide sequence ID" value="NC_011891.1"/>
</dbReference>
<organism evidence="1 2">
    <name type="scientific">Anaeromyxobacter dehalogenans (strain ATCC BAA-258 / DSM 21875 / 2CP-1)</name>
    <dbReference type="NCBI Taxonomy" id="455488"/>
    <lineage>
        <taxon>Bacteria</taxon>
        <taxon>Pseudomonadati</taxon>
        <taxon>Myxococcota</taxon>
        <taxon>Myxococcia</taxon>
        <taxon>Myxococcales</taxon>
        <taxon>Cystobacterineae</taxon>
        <taxon>Anaeromyxobacteraceae</taxon>
        <taxon>Anaeromyxobacter</taxon>
    </lineage>
</organism>
<dbReference type="HOGENOM" id="CLU_2679597_0_0_7"/>
<gene>
    <name evidence="1" type="ordered locus">A2cp1_0797</name>
</gene>
<proteinExistence type="predicted"/>
<dbReference type="AlphaFoldDB" id="B8JDQ4"/>
<dbReference type="Proteomes" id="UP000007089">
    <property type="component" value="Chromosome"/>
</dbReference>
<evidence type="ECO:0008006" key="3">
    <source>
        <dbReference type="Google" id="ProtNLM"/>
    </source>
</evidence>
<dbReference type="KEGG" id="acp:A2cp1_0797"/>
<accession>B8JDQ4</accession>
<evidence type="ECO:0000313" key="1">
    <source>
        <dbReference type="EMBL" id="ACL64149.1"/>
    </source>
</evidence>
<evidence type="ECO:0000313" key="2">
    <source>
        <dbReference type="Proteomes" id="UP000007089"/>
    </source>
</evidence>
<protein>
    <recommendedName>
        <fullName evidence="3">Transcriptional regulator, LysR family</fullName>
    </recommendedName>
</protein>
<name>B8JDQ4_ANAD2</name>
<dbReference type="EMBL" id="CP001359">
    <property type="protein sequence ID" value="ACL64149.1"/>
    <property type="molecule type" value="Genomic_DNA"/>
</dbReference>